<evidence type="ECO:0000256" key="12">
    <source>
        <dbReference type="ARBA" id="ARBA00023002"/>
    </source>
</evidence>
<dbReference type="InterPro" id="IPR013785">
    <property type="entry name" value="Aldolase_TIM"/>
</dbReference>
<evidence type="ECO:0000313" key="22">
    <source>
        <dbReference type="EMBL" id="PHK99514.1"/>
    </source>
</evidence>
<dbReference type="InterPro" id="IPR036485">
    <property type="entry name" value="Glu_synth_asu_C_sf"/>
</dbReference>
<dbReference type="SUPFAM" id="SSF51395">
    <property type="entry name" value="FMN-linked oxidoreductases"/>
    <property type="match status" value="1"/>
</dbReference>
<dbReference type="OrthoDB" id="9758182at2"/>
<evidence type="ECO:0000256" key="19">
    <source>
        <dbReference type="ARBA" id="ARBA00072108"/>
    </source>
</evidence>
<dbReference type="PROSITE" id="PS51278">
    <property type="entry name" value="GATASE_TYPE_2"/>
    <property type="match status" value="1"/>
</dbReference>
<dbReference type="InterPro" id="IPR002489">
    <property type="entry name" value="Glu_synth_asu_C"/>
</dbReference>
<dbReference type="Gene3D" id="3.20.20.70">
    <property type="entry name" value="Aldolase class I"/>
    <property type="match status" value="2"/>
</dbReference>
<keyword evidence="23" id="KW-1185">Reference proteome</keyword>
<dbReference type="Pfam" id="PF04898">
    <property type="entry name" value="Glu_syn_central"/>
    <property type="match status" value="1"/>
</dbReference>
<evidence type="ECO:0000256" key="10">
    <source>
        <dbReference type="ARBA" id="ARBA00022827"/>
    </source>
</evidence>
<dbReference type="FunFam" id="2.160.20.60:FF:000001">
    <property type="entry name" value="Glutamate synthase, large subunit"/>
    <property type="match status" value="1"/>
</dbReference>
<dbReference type="NCBIfam" id="NF008730">
    <property type="entry name" value="PRK11750.1"/>
    <property type="match status" value="1"/>
</dbReference>
<evidence type="ECO:0000256" key="13">
    <source>
        <dbReference type="ARBA" id="ARBA00023004"/>
    </source>
</evidence>
<comment type="catalytic activity">
    <reaction evidence="18">
        <text>2 L-glutamate + NADP(+) = L-glutamine + 2-oxoglutarate + NADPH + H(+)</text>
        <dbReference type="Rhea" id="RHEA:15501"/>
        <dbReference type="ChEBI" id="CHEBI:15378"/>
        <dbReference type="ChEBI" id="CHEBI:16810"/>
        <dbReference type="ChEBI" id="CHEBI:29985"/>
        <dbReference type="ChEBI" id="CHEBI:57783"/>
        <dbReference type="ChEBI" id="CHEBI:58349"/>
        <dbReference type="ChEBI" id="CHEBI:58359"/>
        <dbReference type="EC" id="1.4.1.13"/>
    </reaction>
</comment>
<keyword evidence="8" id="KW-0288">FMN</keyword>
<comment type="caution">
    <text evidence="22">The sequence shown here is derived from an EMBL/GenBank/DDBJ whole genome shotgun (WGS) entry which is preliminary data.</text>
</comment>
<comment type="cofactor">
    <cofactor evidence="1">
        <name>FMN</name>
        <dbReference type="ChEBI" id="CHEBI:58210"/>
    </cofactor>
</comment>
<dbReference type="Pfam" id="PF01493">
    <property type="entry name" value="GXGXG"/>
    <property type="match status" value="1"/>
</dbReference>
<evidence type="ECO:0000259" key="21">
    <source>
        <dbReference type="PROSITE" id="PS51278"/>
    </source>
</evidence>
<keyword evidence="14" id="KW-0411">Iron-sulfur</keyword>
<evidence type="ECO:0000256" key="16">
    <source>
        <dbReference type="ARBA" id="ARBA00023291"/>
    </source>
</evidence>
<keyword evidence="13" id="KW-0408">Iron</keyword>
<keyword evidence="7" id="KW-0285">Flavoprotein</keyword>
<dbReference type="EC" id="1.4.1.13" evidence="5"/>
<dbReference type="CDD" id="cd00713">
    <property type="entry name" value="GltS"/>
    <property type="match status" value="1"/>
</dbReference>
<dbReference type="CDD" id="cd00982">
    <property type="entry name" value="gltB_C"/>
    <property type="match status" value="1"/>
</dbReference>
<comment type="similarity">
    <text evidence="4">Belongs to the glutamate synthase family.</text>
</comment>
<dbReference type="FunFam" id="3.60.20.10:FF:000001">
    <property type="entry name" value="Glutamate synthase, large subunit"/>
    <property type="match status" value="1"/>
</dbReference>
<dbReference type="InterPro" id="IPR002932">
    <property type="entry name" value="Glu_synthdom"/>
</dbReference>
<keyword evidence="15" id="KW-0314">Glutamate biosynthesis</keyword>
<name>A0A2G0CHQ8_9BACT</name>
<evidence type="ECO:0000256" key="4">
    <source>
        <dbReference type="ARBA" id="ARBA00009716"/>
    </source>
</evidence>
<dbReference type="Pfam" id="PF01645">
    <property type="entry name" value="Glu_synthase"/>
    <property type="match status" value="1"/>
</dbReference>
<accession>A0A2G0CHQ8</accession>
<comment type="pathway">
    <text evidence="17">Amino-acid biosynthesis; L-glutamate biosynthesis via GLT pathway; L-glutamate from 2-oxoglutarate and L-glutamine (NADP(+) route): step 1/1.</text>
</comment>
<evidence type="ECO:0000256" key="7">
    <source>
        <dbReference type="ARBA" id="ARBA00022630"/>
    </source>
</evidence>
<dbReference type="RefSeq" id="WP_099104493.1">
    <property type="nucleotide sequence ID" value="NZ_JAATJF010000001.1"/>
</dbReference>
<sequence length="1517" mass="168864">MQYQSTTPNEAGLYTPHLESDACGTGFIANLSGEAKHSIVRDALKMLANMEHRGACGCEPNSGDGAGILTQVPDEFFRRQLAALGKVLPEFGKYGVGQLFLPAEKELARRCRFLFEDYCDELGFDVIAYRKNPHDADEVGPTSQGAQPRMEQIFVKPREEMALADLERKLYVLRKFATHRIHITYPETRDQFYLCSFSYKTIVYKGQLTTWQLPGFYNDLQDLSYKSAIALVHSRFSTNTVPKWKLAQPFRMIAHNGEINTVQGNVNWWRSKESLIRETSNFTEEELNMIFPVCGTSLSDSANFDNLLEFLTMNGISIPHALMMMIPEAWQHDEAMPDFKKAFYEYSKALMEPWDGPASICFTDGILVGATLDRNGLRPSRYCLLNDNTLIVASEAGALKVDQRKVVKKGRLQPGRILVADLQEHRVIGDEELKEIICKRLPYREWLDEYRQDIKNLPLSRKAEVTMDQQTLFRRLQLFGYTKEDLSVLLEPMIKEGKDPIGSMGSDTPLAVLSLHSQHIANYFKQLFAQVTNPPIDPIRERSVMSLYAMLGSSGNVIQPTAANATYIHLDTPILTNDEVAKLRELHHRDFRAGVISTVFPADGQEGRLQAAVEHIRAQAQSLVRSGYNILVLSDREADSHSAPVPSLLALGAVHHHLVELGLRAKTSLVVESGDIRETHHVATLIGYGASAVNPYMAYAALADLHARNVFEEEGYELKDVIKIYRKAIGKGLLKIMSKIGISTLQSYQGAQIFEILGLNRKVVEECFRGSISRIEGIGYDGLASEVLVRHRLAYPKEYVPNPKLEVGGVYQWKRRGEAHTFNPKSIHYLQVAARKNDSEAYAKYRDVINEQTEKALTLRGLLTFRKGDPIPIEEVEPAEAIMKRFATGAMSFGSISWEAHTTLAIAMNKIGARSNSGEGGEDEIRYELDEQGRNMRSAIKQVASGRFGVTSHYLTNADEIQIKMAQGAKPGEGGQLPGHKVDDWIGRVRKSTPGVGLISPPPHHDIYSIEDLAQLIFDLKNANRRARINVKLVSKAGVGIIASGVAKAHADAILISGHDGGTGASPLSSIRHAGLPWELGLAESHQTLVRNRLRDRVTLQTDGQLRTGRDLVIATLLGAEEYGVATAALIVEGCIMMRKCHVNTCPVGIATQNPELRKRFTGDPEHVINFFRFLAEDMRSIMAELGFRTVNEMVGRVEHLKMNSEVEHWKYRSLDLSPILYKEVADESVGLYKRVEQDHGIADVLDRRLITAAKLALEEVESVTGSFDIKNTDRSVGAMLSNEISRRFHGEGLPDGTIKFRFRGSAGQSFGAFSAKGIEFLLEGEANDYFGKGLSGARLIVVPDRLSTFDPHENIIIGNVAFYGATSGEAYLKGMAGERFAVRNSGVKAVVEGLGDHGCEYMTGGVVVVLGETGKNFGAGMSGGMAYIYDPERTFKKQLNTEMVDLEPLNDFDRTLLKQMVRNHFAYTSSKRALDMLNAWEREEGHFVKVMPRDYKAVLAQKDQQPDVHVKVAELV</sequence>
<evidence type="ECO:0000256" key="18">
    <source>
        <dbReference type="ARBA" id="ARBA00048151"/>
    </source>
</evidence>
<dbReference type="GO" id="GO:0004355">
    <property type="term" value="F:glutamate synthase (NADPH) activity"/>
    <property type="evidence" value="ECO:0007669"/>
    <property type="project" value="UniProtKB-EC"/>
</dbReference>
<dbReference type="GO" id="GO:0051538">
    <property type="term" value="F:3 iron, 4 sulfur cluster binding"/>
    <property type="evidence" value="ECO:0007669"/>
    <property type="project" value="UniProtKB-KW"/>
</dbReference>
<keyword evidence="11" id="KW-0315">Glutamine amidotransferase</keyword>
<dbReference type="CDD" id="cd02808">
    <property type="entry name" value="GltS_FMN"/>
    <property type="match status" value="1"/>
</dbReference>
<dbReference type="GO" id="GO:0019676">
    <property type="term" value="P:ammonia assimilation cycle"/>
    <property type="evidence" value="ECO:0007669"/>
    <property type="project" value="TreeGrafter"/>
</dbReference>
<evidence type="ECO:0000256" key="5">
    <source>
        <dbReference type="ARBA" id="ARBA00012079"/>
    </source>
</evidence>
<evidence type="ECO:0000256" key="14">
    <source>
        <dbReference type="ARBA" id="ARBA00023014"/>
    </source>
</evidence>
<evidence type="ECO:0000256" key="9">
    <source>
        <dbReference type="ARBA" id="ARBA00022723"/>
    </source>
</evidence>
<dbReference type="GO" id="GO:0046872">
    <property type="term" value="F:metal ion binding"/>
    <property type="evidence" value="ECO:0007669"/>
    <property type="project" value="UniProtKB-KW"/>
</dbReference>
<evidence type="ECO:0000256" key="1">
    <source>
        <dbReference type="ARBA" id="ARBA00001917"/>
    </source>
</evidence>
<dbReference type="Pfam" id="PF00310">
    <property type="entry name" value="GATase_2"/>
    <property type="match status" value="1"/>
</dbReference>
<dbReference type="Proteomes" id="UP000226437">
    <property type="component" value="Unassembled WGS sequence"/>
</dbReference>
<keyword evidence="10" id="KW-0274">FAD</keyword>
<dbReference type="InterPro" id="IPR050711">
    <property type="entry name" value="ET-N_metabolism_enzyme"/>
</dbReference>
<evidence type="ECO:0000256" key="3">
    <source>
        <dbReference type="ARBA" id="ARBA00001974"/>
    </source>
</evidence>
<evidence type="ECO:0000256" key="11">
    <source>
        <dbReference type="ARBA" id="ARBA00022962"/>
    </source>
</evidence>
<dbReference type="InterPro" id="IPR006982">
    <property type="entry name" value="Glu_synth_centr_N"/>
</dbReference>
<evidence type="ECO:0000256" key="8">
    <source>
        <dbReference type="ARBA" id="ARBA00022643"/>
    </source>
</evidence>
<dbReference type="EMBL" id="PDLO01000001">
    <property type="protein sequence ID" value="PHK99514.1"/>
    <property type="molecule type" value="Genomic_DNA"/>
</dbReference>
<dbReference type="FunFam" id="3.20.20.70:FF:000053">
    <property type="entry name" value="Glutamate synthase large subunit"/>
    <property type="match status" value="1"/>
</dbReference>
<evidence type="ECO:0000256" key="20">
    <source>
        <dbReference type="ARBA" id="ARBA00079921"/>
    </source>
</evidence>
<keyword evidence="12" id="KW-0560">Oxidoreductase</keyword>
<dbReference type="InterPro" id="IPR017932">
    <property type="entry name" value="GATase_2_dom"/>
</dbReference>
<organism evidence="22 23">
    <name type="scientific">Neolewinella marina</name>
    <dbReference type="NCBI Taxonomy" id="438751"/>
    <lineage>
        <taxon>Bacteria</taxon>
        <taxon>Pseudomonadati</taxon>
        <taxon>Bacteroidota</taxon>
        <taxon>Saprospiria</taxon>
        <taxon>Saprospirales</taxon>
        <taxon>Lewinellaceae</taxon>
        <taxon>Neolewinella</taxon>
    </lineage>
</organism>
<protein>
    <recommendedName>
        <fullName evidence="19">Glutamate synthase [NADPH] large chain</fullName>
        <ecNumber evidence="5">1.4.1.13</ecNumber>
    </recommendedName>
    <alternativeName>
        <fullName evidence="20">Glutamate synthase subunit alpha</fullName>
    </alternativeName>
</protein>
<dbReference type="FunFam" id="3.20.20.70:FF:000031">
    <property type="entry name" value="Glutamate synthase 1 [NADH]"/>
    <property type="match status" value="1"/>
</dbReference>
<gene>
    <name evidence="22" type="ORF">CGL56_00195</name>
</gene>
<reference evidence="22 23" key="1">
    <citation type="submission" date="2017-10" db="EMBL/GenBank/DDBJ databases">
        <title>The draft genome sequence of Lewinella marina KCTC 32374.</title>
        <authorList>
            <person name="Wang K."/>
        </authorList>
    </citation>
    <scope>NUCLEOTIDE SEQUENCE [LARGE SCALE GENOMIC DNA]</scope>
    <source>
        <strain evidence="22 23">MKG-38</strain>
    </source>
</reference>
<keyword evidence="9" id="KW-0479">Metal-binding</keyword>
<evidence type="ECO:0000313" key="23">
    <source>
        <dbReference type="Proteomes" id="UP000226437"/>
    </source>
</evidence>
<evidence type="ECO:0000256" key="15">
    <source>
        <dbReference type="ARBA" id="ARBA00023164"/>
    </source>
</evidence>
<dbReference type="PANTHER" id="PTHR11938:SF133">
    <property type="entry name" value="GLUTAMATE SYNTHASE (NADH)"/>
    <property type="match status" value="1"/>
</dbReference>
<evidence type="ECO:0000256" key="6">
    <source>
        <dbReference type="ARBA" id="ARBA00022605"/>
    </source>
</evidence>
<dbReference type="GO" id="GO:0006537">
    <property type="term" value="P:glutamate biosynthetic process"/>
    <property type="evidence" value="ECO:0007669"/>
    <property type="project" value="UniProtKB-KW"/>
</dbReference>
<proteinExistence type="inferred from homology"/>
<evidence type="ECO:0000256" key="2">
    <source>
        <dbReference type="ARBA" id="ARBA00001927"/>
    </source>
</evidence>
<comment type="cofactor">
    <cofactor evidence="2">
        <name>[3Fe-4S] cluster</name>
        <dbReference type="ChEBI" id="CHEBI:21137"/>
    </cofactor>
</comment>
<keyword evidence="16" id="KW-0003">3Fe-4S</keyword>
<dbReference type="PANTHER" id="PTHR11938">
    <property type="entry name" value="FAD NADPH DEHYDROGENASE/OXIDOREDUCTASE"/>
    <property type="match status" value="1"/>
</dbReference>
<dbReference type="Gene3D" id="3.60.20.10">
    <property type="entry name" value="Glutamine Phosphoribosylpyrophosphate, subunit 1, domain 1"/>
    <property type="match status" value="1"/>
</dbReference>
<dbReference type="SUPFAM" id="SSF56235">
    <property type="entry name" value="N-terminal nucleophile aminohydrolases (Ntn hydrolases)"/>
    <property type="match status" value="1"/>
</dbReference>
<comment type="cofactor">
    <cofactor evidence="3">
        <name>FAD</name>
        <dbReference type="ChEBI" id="CHEBI:57692"/>
    </cofactor>
</comment>
<dbReference type="InterPro" id="IPR029055">
    <property type="entry name" value="Ntn_hydrolases_N"/>
</dbReference>
<evidence type="ECO:0000256" key="17">
    <source>
        <dbReference type="ARBA" id="ARBA00037898"/>
    </source>
</evidence>
<feature type="domain" description="Glutamine amidotransferase type-2" evidence="21">
    <location>
        <begin position="23"/>
        <end position="423"/>
    </location>
</feature>
<dbReference type="Gene3D" id="2.160.20.60">
    <property type="entry name" value="Glutamate synthase, alpha subunit, C-terminal domain"/>
    <property type="match status" value="1"/>
</dbReference>
<dbReference type="SUPFAM" id="SSF69336">
    <property type="entry name" value="Alpha subunit of glutamate synthase, C-terminal domain"/>
    <property type="match status" value="1"/>
</dbReference>
<keyword evidence="6" id="KW-0028">Amino-acid biosynthesis</keyword>